<keyword evidence="2" id="KW-1185">Reference proteome</keyword>
<protein>
    <submittedName>
        <fullName evidence="1">Uncharacterized protein</fullName>
    </submittedName>
</protein>
<evidence type="ECO:0000313" key="2">
    <source>
        <dbReference type="Proteomes" id="UP000754883"/>
    </source>
</evidence>
<dbReference type="OrthoDB" id="5141181at2759"/>
<dbReference type="Proteomes" id="UP000754883">
    <property type="component" value="Unassembled WGS sequence"/>
</dbReference>
<dbReference type="EMBL" id="CABFNO020001545">
    <property type="protein sequence ID" value="CAG9997301.1"/>
    <property type="molecule type" value="Genomic_DNA"/>
</dbReference>
<comment type="caution">
    <text evidence="1">The sequence shown here is derived from an EMBL/GenBank/DDBJ whole genome shotgun (WGS) entry which is preliminary data.</text>
</comment>
<name>A0A9N9UND8_9HYPO</name>
<gene>
    <name evidence="1" type="ORF">CBYS24578_00016799</name>
</gene>
<reference evidence="1" key="1">
    <citation type="submission" date="2021-10" db="EMBL/GenBank/DDBJ databases">
        <authorList>
            <person name="Piombo E."/>
        </authorList>
    </citation>
    <scope>NUCLEOTIDE SEQUENCE</scope>
</reference>
<dbReference type="AlphaFoldDB" id="A0A9N9UND8"/>
<accession>A0A9N9UND8</accession>
<organism evidence="1 2">
    <name type="scientific">Clonostachys byssicola</name>
    <dbReference type="NCBI Taxonomy" id="160290"/>
    <lineage>
        <taxon>Eukaryota</taxon>
        <taxon>Fungi</taxon>
        <taxon>Dikarya</taxon>
        <taxon>Ascomycota</taxon>
        <taxon>Pezizomycotina</taxon>
        <taxon>Sordariomycetes</taxon>
        <taxon>Hypocreomycetidae</taxon>
        <taxon>Hypocreales</taxon>
        <taxon>Bionectriaceae</taxon>
        <taxon>Clonostachys</taxon>
    </lineage>
</organism>
<proteinExistence type="predicted"/>
<sequence>MAPRRLFPRLSPATQGTLRRFCTLLQHFLTCFVPDLGEMERNSNNLTIHSLPLADSEIAEVAAWLETQDANFQCVENFQICQNTAQLAKVCNTLVKEIMKNTEPSPSQNRVSAMKFDRPAVVPTQDGWIVDVIPVKVTEGSVKIADQPLAVGQYARLAKSVEVTGDFFAVLLLSELAK</sequence>
<evidence type="ECO:0000313" key="1">
    <source>
        <dbReference type="EMBL" id="CAG9997301.1"/>
    </source>
</evidence>